<evidence type="ECO:0000313" key="1">
    <source>
        <dbReference type="EMBL" id="MFC7097719.1"/>
    </source>
</evidence>
<dbReference type="Proteomes" id="UP001596388">
    <property type="component" value="Unassembled WGS sequence"/>
</dbReference>
<evidence type="ECO:0000313" key="2">
    <source>
        <dbReference type="Proteomes" id="UP001596388"/>
    </source>
</evidence>
<keyword evidence="2" id="KW-1185">Reference proteome</keyword>
<proteinExistence type="predicted"/>
<dbReference type="EMBL" id="JBHTAG010000003">
    <property type="protein sequence ID" value="MFC7097719.1"/>
    <property type="molecule type" value="Genomic_DNA"/>
</dbReference>
<dbReference type="AlphaFoldDB" id="A0ABD5WW00"/>
<organism evidence="1 2">
    <name type="scientific">Halobaculum marinum</name>
    <dbReference type="NCBI Taxonomy" id="3031996"/>
    <lineage>
        <taxon>Archaea</taxon>
        <taxon>Methanobacteriati</taxon>
        <taxon>Methanobacteriota</taxon>
        <taxon>Stenosarchaea group</taxon>
        <taxon>Halobacteria</taxon>
        <taxon>Halobacteriales</taxon>
        <taxon>Haloferacaceae</taxon>
        <taxon>Halobaculum</taxon>
    </lineage>
</organism>
<dbReference type="RefSeq" id="WP_276237787.1">
    <property type="nucleotide sequence ID" value="NZ_CP119989.1"/>
</dbReference>
<reference evidence="1 2" key="1">
    <citation type="journal article" date="2019" name="Int. J. Syst. Evol. Microbiol.">
        <title>The Global Catalogue of Microorganisms (GCM) 10K type strain sequencing project: providing services to taxonomists for standard genome sequencing and annotation.</title>
        <authorList>
            <consortium name="The Broad Institute Genomics Platform"/>
            <consortium name="The Broad Institute Genome Sequencing Center for Infectious Disease"/>
            <person name="Wu L."/>
            <person name="Ma J."/>
        </authorList>
    </citation>
    <scope>NUCLEOTIDE SEQUENCE [LARGE SCALE GENOMIC DNA]</scope>
    <source>
        <strain evidence="1 2">DT55</strain>
    </source>
</reference>
<protein>
    <submittedName>
        <fullName evidence="1">Uncharacterized protein</fullName>
    </submittedName>
</protein>
<comment type="caution">
    <text evidence="1">The sequence shown here is derived from an EMBL/GenBank/DDBJ whole genome shotgun (WGS) entry which is preliminary data.</text>
</comment>
<name>A0ABD5WW00_9EURY</name>
<sequence length="117" mass="13495">MTDESTLLSYVKEYERAYRLNDLYTEYGDNLDHGTIFIYETWTYEAPEDAAIARLKCPYSHGYTQGDSQVEADSPTIYASYYIDDAVVLRASKTGYQEDESKLDPDPIEWGLPMECF</sequence>
<gene>
    <name evidence="1" type="ORF">ACFQKD_10420</name>
</gene>
<dbReference type="GeneID" id="79271371"/>
<accession>A0ABD5WW00</accession>